<dbReference type="InterPro" id="IPR011020">
    <property type="entry name" value="HTTM-like"/>
</dbReference>
<feature type="transmembrane region" description="Helical" evidence="5">
    <location>
        <begin position="162"/>
        <end position="180"/>
    </location>
</feature>
<dbReference type="PANTHER" id="PTHR39535:SF2">
    <property type="entry name" value="HTTM DOMAIN-CONTAINING PROTEIN"/>
    <property type="match status" value="1"/>
</dbReference>
<keyword evidence="4 5" id="KW-0472">Membrane</keyword>
<keyword evidence="8" id="KW-1185">Reference proteome</keyword>
<reference evidence="7 8" key="1">
    <citation type="submission" date="2020-01" db="EMBL/GenBank/DDBJ databases">
        <authorList>
            <person name="Gulvik C.A."/>
            <person name="Batra D.G."/>
        </authorList>
    </citation>
    <scope>NUCLEOTIDE SEQUENCE [LARGE SCALE GENOMIC DNA]</scope>
    <source>
        <strain evidence="7 8">W9323</strain>
    </source>
</reference>
<feature type="transmembrane region" description="Helical" evidence="5">
    <location>
        <begin position="12"/>
        <end position="34"/>
    </location>
</feature>
<keyword evidence="3 5" id="KW-1133">Transmembrane helix</keyword>
<dbReference type="SMART" id="SM00752">
    <property type="entry name" value="HTTM"/>
    <property type="match status" value="1"/>
</dbReference>
<dbReference type="EMBL" id="CP048104">
    <property type="protein sequence ID" value="QKG83394.1"/>
    <property type="molecule type" value="Genomic_DNA"/>
</dbReference>
<feature type="transmembrane region" description="Helical" evidence="5">
    <location>
        <begin position="80"/>
        <end position="113"/>
    </location>
</feature>
<evidence type="ECO:0000313" key="8">
    <source>
        <dbReference type="Proteomes" id="UP000503088"/>
    </source>
</evidence>
<feature type="transmembrane region" description="Helical" evidence="5">
    <location>
        <begin position="125"/>
        <end position="142"/>
    </location>
</feature>
<dbReference type="InterPro" id="IPR053934">
    <property type="entry name" value="HTTM_dom"/>
</dbReference>
<dbReference type="InterPro" id="IPR052964">
    <property type="entry name" value="Sporulation_signal_mat"/>
</dbReference>
<gene>
    <name evidence="7" type="ORF">GXN76_02175</name>
</gene>
<feature type="transmembrane region" description="Helical" evidence="5">
    <location>
        <begin position="257"/>
        <end position="278"/>
    </location>
</feature>
<feature type="transmembrane region" description="Helical" evidence="5">
    <location>
        <begin position="224"/>
        <end position="245"/>
    </location>
</feature>
<keyword evidence="2 5" id="KW-0812">Transmembrane</keyword>
<evidence type="ECO:0000313" key="7">
    <source>
        <dbReference type="EMBL" id="QKG83394.1"/>
    </source>
</evidence>
<evidence type="ECO:0000256" key="5">
    <source>
        <dbReference type="SAM" id="Phobius"/>
    </source>
</evidence>
<sequence length="327" mass="38531">MMRHLERFLTTRHMLIGLSLFRIIIGTGFLFHLLQHWSERHLLWDAKGLYTYDEFLKETEGQGIYTLFHLSGEPWLLEVIYHGGILVTILFVLGFHTRLTSVLAFLIYVAIYFRNPEITNAGDNIVRLEWFFLLFTHSGAYFSWDRYRRQALPQTNNWLQPFAAVLHNFALLAMILQLLWMYFSAGIYKTMGSLWQAGTAVYYVMRVQDYMWPGVNPILWESDWIIVILTYTTVLFQLAFPFLLLNRYSKYVAVTGAILFHTGIGLIMNLFLFSWYMIGCETLLLTDRDYRRLGHRLRQWGNGISGWVKQRGRKIVERKSTKINSHS</sequence>
<name>A0A7D4CDG9_9BACL</name>
<organism evidence="7 8">
    <name type="scientific">Kroppenstedtia pulmonis</name>
    <dbReference type="NCBI Taxonomy" id="1380685"/>
    <lineage>
        <taxon>Bacteria</taxon>
        <taxon>Bacillati</taxon>
        <taxon>Bacillota</taxon>
        <taxon>Bacilli</taxon>
        <taxon>Bacillales</taxon>
        <taxon>Thermoactinomycetaceae</taxon>
        <taxon>Kroppenstedtia</taxon>
    </lineage>
</organism>
<evidence type="ECO:0000259" key="6">
    <source>
        <dbReference type="SMART" id="SM00752"/>
    </source>
</evidence>
<comment type="subcellular location">
    <subcellularLocation>
        <location evidence="1">Endomembrane system</location>
        <topology evidence="1">Multi-pass membrane protein</topology>
    </subcellularLocation>
</comment>
<evidence type="ECO:0000256" key="3">
    <source>
        <dbReference type="ARBA" id="ARBA00022989"/>
    </source>
</evidence>
<dbReference type="PANTHER" id="PTHR39535">
    <property type="entry name" value="SPORULATION-DELAYING PROTEIN SDPB"/>
    <property type="match status" value="1"/>
</dbReference>
<feature type="domain" description="HTTM-like" evidence="6">
    <location>
        <begin position="10"/>
        <end position="289"/>
    </location>
</feature>
<evidence type="ECO:0000256" key="4">
    <source>
        <dbReference type="ARBA" id="ARBA00023136"/>
    </source>
</evidence>
<proteinExistence type="predicted"/>
<protein>
    <submittedName>
        <fullName evidence="7">HTTM domain-containing protein</fullName>
    </submittedName>
</protein>
<dbReference type="KEGG" id="kpul:GXN76_02175"/>
<accession>A0A7D4CDG9</accession>
<dbReference type="RefSeq" id="WP_173220070.1">
    <property type="nucleotide sequence ID" value="NZ_CP048104.1"/>
</dbReference>
<dbReference type="AlphaFoldDB" id="A0A7D4CDG9"/>
<dbReference type="Proteomes" id="UP000503088">
    <property type="component" value="Chromosome"/>
</dbReference>
<dbReference type="Pfam" id="PF05090">
    <property type="entry name" value="HTTM"/>
    <property type="match status" value="1"/>
</dbReference>
<dbReference type="GO" id="GO:0012505">
    <property type="term" value="C:endomembrane system"/>
    <property type="evidence" value="ECO:0007669"/>
    <property type="project" value="UniProtKB-SubCell"/>
</dbReference>
<evidence type="ECO:0000256" key="2">
    <source>
        <dbReference type="ARBA" id="ARBA00022692"/>
    </source>
</evidence>
<evidence type="ECO:0000256" key="1">
    <source>
        <dbReference type="ARBA" id="ARBA00004127"/>
    </source>
</evidence>